<keyword evidence="7 10" id="KW-0472">Membrane</keyword>
<keyword evidence="3 10" id="KW-0716">Sensory transduction</keyword>
<dbReference type="GO" id="GO:0004930">
    <property type="term" value="F:G protein-coupled receptor activity"/>
    <property type="evidence" value="ECO:0007669"/>
    <property type="project" value="UniProtKB-KW"/>
</dbReference>
<evidence type="ECO:0000256" key="1">
    <source>
        <dbReference type="ARBA" id="ARBA00004651"/>
    </source>
</evidence>
<gene>
    <name evidence="12" type="ORF">GDO54_016656</name>
</gene>
<keyword evidence="9" id="KW-0675">Receptor</keyword>
<dbReference type="PANTHER" id="PTHR26453">
    <property type="entry name" value="OLFACTORY RECEPTOR"/>
    <property type="match status" value="1"/>
</dbReference>
<proteinExistence type="inferred from homology"/>
<evidence type="ECO:0000256" key="6">
    <source>
        <dbReference type="ARBA" id="ARBA00022989"/>
    </source>
</evidence>
<evidence type="ECO:0000256" key="2">
    <source>
        <dbReference type="ARBA" id="ARBA00022475"/>
    </source>
</evidence>
<dbReference type="Proteomes" id="UP001181693">
    <property type="component" value="Unassembled WGS sequence"/>
</dbReference>
<dbReference type="PRINTS" id="PR00237">
    <property type="entry name" value="GPCRRHODOPSN"/>
</dbReference>
<keyword evidence="5 10" id="KW-0552">Olfaction</keyword>
<name>A0AAV3A4Q1_PYXAD</name>
<dbReference type="PROSITE" id="PS00237">
    <property type="entry name" value="G_PROTEIN_RECEP_F1_1"/>
    <property type="match status" value="1"/>
</dbReference>
<evidence type="ECO:0000256" key="8">
    <source>
        <dbReference type="ARBA" id="ARBA00023224"/>
    </source>
</evidence>
<keyword evidence="9" id="KW-0297">G-protein coupled receptor</keyword>
<sequence>MQRRIKMKERYFFLSAFSLPFHFHLVLSFVILLIYLVSVFGNLILIGLVYAVSHLHTAMYYFLCNLSAQDIVYVSATLPKLLSVIVSDDTRIVFPECITQMFFFSFCAGAECVLLTFMSYDRYVAICAPLNYATIMNPNFCVVLCSIVWLIAFCNSFTNTMLVSNLLFCYSHNISSFYCDLKIMIDLSTSDTARMQTILSIECTLLGVIPFMLILASYLCILTTIVKIKSSTGRSKAFSSCSSHFTILMLFYGPSLSSYLIPQSENSQKVNKMLSLMYTALVPMLNPLVYSLRNKDVLKAANLWVKRYLKH</sequence>
<dbReference type="SUPFAM" id="SSF81321">
    <property type="entry name" value="Family A G protein-coupled receptor-like"/>
    <property type="match status" value="1"/>
</dbReference>
<evidence type="ECO:0000256" key="4">
    <source>
        <dbReference type="ARBA" id="ARBA00022692"/>
    </source>
</evidence>
<evidence type="ECO:0000313" key="12">
    <source>
        <dbReference type="EMBL" id="DBA18412.1"/>
    </source>
</evidence>
<feature type="domain" description="G-protein coupled receptors family 1 profile" evidence="11">
    <location>
        <begin position="41"/>
        <end position="290"/>
    </location>
</feature>
<dbReference type="FunFam" id="1.20.1070.10:FF:000008">
    <property type="entry name" value="Olfactory receptor"/>
    <property type="match status" value="1"/>
</dbReference>
<accession>A0AAV3A4Q1</accession>
<organism evidence="12 13">
    <name type="scientific">Pyxicephalus adspersus</name>
    <name type="common">African bullfrog</name>
    <dbReference type="NCBI Taxonomy" id="30357"/>
    <lineage>
        <taxon>Eukaryota</taxon>
        <taxon>Metazoa</taxon>
        <taxon>Chordata</taxon>
        <taxon>Craniata</taxon>
        <taxon>Vertebrata</taxon>
        <taxon>Euteleostomi</taxon>
        <taxon>Amphibia</taxon>
        <taxon>Batrachia</taxon>
        <taxon>Anura</taxon>
        <taxon>Neobatrachia</taxon>
        <taxon>Ranoidea</taxon>
        <taxon>Pyxicephalidae</taxon>
        <taxon>Pyxicephalinae</taxon>
        <taxon>Pyxicephalus</taxon>
    </lineage>
</organism>
<evidence type="ECO:0000259" key="11">
    <source>
        <dbReference type="PROSITE" id="PS50262"/>
    </source>
</evidence>
<dbReference type="InterPro" id="IPR000725">
    <property type="entry name" value="Olfact_rcpt"/>
</dbReference>
<comment type="similarity">
    <text evidence="9">Belongs to the G-protein coupled receptor 1 family.</text>
</comment>
<dbReference type="Gene3D" id="1.20.1070.10">
    <property type="entry name" value="Rhodopsin 7-helix transmembrane proteins"/>
    <property type="match status" value="1"/>
</dbReference>
<dbReference type="Pfam" id="PF13853">
    <property type="entry name" value="7tm_4"/>
    <property type="match status" value="1"/>
</dbReference>
<dbReference type="PROSITE" id="PS50262">
    <property type="entry name" value="G_PROTEIN_RECEP_F1_2"/>
    <property type="match status" value="1"/>
</dbReference>
<feature type="transmembrane region" description="Helical" evidence="10">
    <location>
        <begin position="12"/>
        <end position="37"/>
    </location>
</feature>
<feature type="transmembrane region" description="Helical" evidence="10">
    <location>
        <begin position="205"/>
        <end position="226"/>
    </location>
</feature>
<feature type="transmembrane region" description="Helical" evidence="10">
    <location>
        <begin position="101"/>
        <end position="120"/>
    </location>
</feature>
<reference evidence="12" key="1">
    <citation type="thesis" date="2020" institute="ProQuest LLC" country="789 East Eisenhower Parkway, Ann Arbor, MI, USA">
        <title>Comparative Genomics and Chromosome Evolution.</title>
        <authorList>
            <person name="Mudd A.B."/>
        </authorList>
    </citation>
    <scope>NUCLEOTIDE SEQUENCE</scope>
    <source>
        <strain evidence="12">1538</strain>
        <tissue evidence="12">Blood</tissue>
    </source>
</reference>
<comment type="caution">
    <text evidence="12">The sequence shown here is derived from an EMBL/GenBank/DDBJ whole genome shotgun (WGS) entry which is preliminary data.</text>
</comment>
<keyword evidence="6 10" id="KW-1133">Transmembrane helix</keyword>
<evidence type="ECO:0000313" key="13">
    <source>
        <dbReference type="Proteomes" id="UP001181693"/>
    </source>
</evidence>
<protein>
    <recommendedName>
        <fullName evidence="10">Olfactory receptor</fullName>
    </recommendedName>
</protein>
<dbReference type="GO" id="GO:0005886">
    <property type="term" value="C:plasma membrane"/>
    <property type="evidence" value="ECO:0007669"/>
    <property type="project" value="UniProtKB-SubCell"/>
</dbReference>
<evidence type="ECO:0000256" key="5">
    <source>
        <dbReference type="ARBA" id="ARBA00022725"/>
    </source>
</evidence>
<keyword evidence="2 10" id="KW-1003">Cell membrane</keyword>
<dbReference type="PRINTS" id="PR00245">
    <property type="entry name" value="OLFACTORYR"/>
</dbReference>
<feature type="transmembrane region" description="Helical" evidence="10">
    <location>
        <begin position="273"/>
        <end position="292"/>
    </location>
</feature>
<dbReference type="InterPro" id="IPR017452">
    <property type="entry name" value="GPCR_Rhodpsn_7TM"/>
</dbReference>
<feature type="transmembrane region" description="Helical" evidence="10">
    <location>
        <begin position="132"/>
        <end position="154"/>
    </location>
</feature>
<comment type="subcellular location">
    <subcellularLocation>
        <location evidence="1 10">Cell membrane</location>
        <topology evidence="1 10">Multi-pass membrane protein</topology>
    </subcellularLocation>
</comment>
<evidence type="ECO:0000256" key="3">
    <source>
        <dbReference type="ARBA" id="ARBA00022606"/>
    </source>
</evidence>
<keyword evidence="13" id="KW-1185">Reference proteome</keyword>
<evidence type="ECO:0000256" key="10">
    <source>
        <dbReference type="RuleBase" id="RU363047"/>
    </source>
</evidence>
<feature type="transmembrane region" description="Helical" evidence="10">
    <location>
        <begin position="238"/>
        <end position="261"/>
    </location>
</feature>
<dbReference type="AlphaFoldDB" id="A0AAV3A4Q1"/>
<dbReference type="GO" id="GO:0004984">
    <property type="term" value="F:olfactory receptor activity"/>
    <property type="evidence" value="ECO:0007669"/>
    <property type="project" value="InterPro"/>
</dbReference>
<keyword evidence="8 9" id="KW-0807">Transducer</keyword>
<dbReference type="InterPro" id="IPR000276">
    <property type="entry name" value="GPCR_Rhodpsn"/>
</dbReference>
<dbReference type="EMBL" id="DYDO01000009">
    <property type="protein sequence ID" value="DBA18412.1"/>
    <property type="molecule type" value="Genomic_DNA"/>
</dbReference>
<dbReference type="CDD" id="cd13954">
    <property type="entry name" value="7tmA_OR"/>
    <property type="match status" value="1"/>
</dbReference>
<evidence type="ECO:0000256" key="7">
    <source>
        <dbReference type="ARBA" id="ARBA00023136"/>
    </source>
</evidence>
<keyword evidence="4 9" id="KW-0812">Transmembrane</keyword>
<evidence type="ECO:0000256" key="9">
    <source>
        <dbReference type="RuleBase" id="RU000688"/>
    </source>
</evidence>